<dbReference type="GO" id="GO:0005813">
    <property type="term" value="C:centrosome"/>
    <property type="evidence" value="ECO:0007669"/>
    <property type="project" value="TreeGrafter"/>
</dbReference>
<dbReference type="GO" id="GO:0005814">
    <property type="term" value="C:centriole"/>
    <property type="evidence" value="ECO:0007669"/>
    <property type="project" value="UniProtKB-SubCell"/>
</dbReference>
<evidence type="ECO:0000256" key="1">
    <source>
        <dbReference type="ARBA" id="ARBA00004114"/>
    </source>
</evidence>
<comment type="subunit">
    <text evidence="9">Interacts with CROCC. Interacts with POC1B; the interaction is direct and recruits POC1B to centriolar microtubules. Binds to centriolar microtubules.</text>
</comment>
<reference evidence="13" key="1">
    <citation type="journal article" date="2013" name="Nat. Biotechnol.">
        <title>Chinese hamster genome sequenced from sorted chromosomes.</title>
        <authorList>
            <person name="Brinkrolf K."/>
            <person name="Rupp O."/>
            <person name="Laux H."/>
            <person name="Kollin F."/>
            <person name="Ernst W."/>
            <person name="Linke B."/>
            <person name="Kofler R."/>
            <person name="Romand S."/>
            <person name="Hesse F."/>
            <person name="Budach W.E."/>
            <person name="Galosy S."/>
            <person name="Muller D."/>
            <person name="Noll T."/>
            <person name="Wienberg J."/>
            <person name="Jostock T."/>
            <person name="Leonard M."/>
            <person name="Grillari J."/>
            <person name="Tauch A."/>
            <person name="Goesmann A."/>
            <person name="Helk B."/>
            <person name="Mott J.E."/>
            <person name="Puhler A."/>
            <person name="Borth N."/>
        </authorList>
    </citation>
    <scope>NUCLEOTIDE SEQUENCE [LARGE SCALE GENOMIC DNA]</scope>
    <source>
        <strain evidence="13">17A/GY</strain>
    </source>
</reference>
<keyword evidence="6" id="KW-0175">Coiled coil</keyword>
<accession>A0A061INY1</accession>
<sequence>MTLSVSCIIDEVLMGIESPEEAARAEYGICTAESESDLKRSLRKLEQVLRWLNYPNDIDYAGLMKGDTAASLPIISYSLTSYSPYVSELLMESNIELLAKNDVRFTDTVYKLLRDQFDYKPVLTKKQFMQSGFAEWKIQIVCDILNCVMKKHKELIGSDKTSSCQRKKNISEKPEPCSSSENPPAEAIGIDITGRFLTSGKKKAVVIRHLYTEDNIDIPEGTVCSTEVSAECDDLEGKCSEVMIADEQASEVKAELKLQNSSKEMEEVCDNPEIIALQMALAECQEKLKKLAWVERRLECLEATTKGKVMVDEKAWNNLLSRVTLLETEMLLSKKNECVELNAASEDYDSVSGTDIITFDKKYSVGTPASTSGYSTISSDSMPRGSIVHYCGLKDFSEETTIQKMERMKKMFEETAELLKCSNP</sequence>
<organism evidence="12 13">
    <name type="scientific">Cricetulus griseus</name>
    <name type="common">Chinese hamster</name>
    <name type="synonym">Cricetulus barabensis griseus</name>
    <dbReference type="NCBI Taxonomy" id="10029"/>
    <lineage>
        <taxon>Eukaryota</taxon>
        <taxon>Metazoa</taxon>
        <taxon>Chordata</taxon>
        <taxon>Craniata</taxon>
        <taxon>Vertebrata</taxon>
        <taxon>Euteleostomi</taxon>
        <taxon>Mammalia</taxon>
        <taxon>Eutheria</taxon>
        <taxon>Euarchontoglires</taxon>
        <taxon>Glires</taxon>
        <taxon>Rodentia</taxon>
        <taxon>Myomorpha</taxon>
        <taxon>Muroidea</taxon>
        <taxon>Cricetidae</taxon>
        <taxon>Cricetinae</taxon>
        <taxon>Cricetulus</taxon>
    </lineage>
</organism>
<evidence type="ECO:0000256" key="3">
    <source>
        <dbReference type="ARBA" id="ARBA00004647"/>
    </source>
</evidence>
<dbReference type="Pfam" id="PF15007">
    <property type="entry name" value="CEP44"/>
    <property type="match status" value="1"/>
</dbReference>
<dbReference type="InterPro" id="IPR033603">
    <property type="entry name" value="CEP44"/>
</dbReference>
<dbReference type="GO" id="GO:0007099">
    <property type="term" value="P:centriole replication"/>
    <property type="evidence" value="ECO:0007669"/>
    <property type="project" value="TreeGrafter"/>
</dbReference>
<evidence type="ECO:0000256" key="2">
    <source>
        <dbReference type="ARBA" id="ARBA00004214"/>
    </source>
</evidence>
<dbReference type="GO" id="GO:0010457">
    <property type="term" value="P:centriole-centriole cohesion"/>
    <property type="evidence" value="ECO:0007669"/>
    <property type="project" value="TreeGrafter"/>
</dbReference>
<evidence type="ECO:0000256" key="6">
    <source>
        <dbReference type="ARBA" id="ARBA00023054"/>
    </source>
</evidence>
<keyword evidence="5" id="KW-0963">Cytoplasm</keyword>
<dbReference type="AlphaFoldDB" id="A0A061INY1"/>
<feature type="region of interest" description="Disordered" evidence="10">
    <location>
        <begin position="165"/>
        <end position="185"/>
    </location>
</feature>
<evidence type="ECO:0000256" key="7">
    <source>
        <dbReference type="ARBA" id="ARBA00023212"/>
    </source>
</evidence>
<evidence type="ECO:0000256" key="4">
    <source>
        <dbReference type="ARBA" id="ARBA00014053"/>
    </source>
</evidence>
<name>A0A061INY1_CRIGR</name>
<evidence type="ECO:0000256" key="5">
    <source>
        <dbReference type="ARBA" id="ARBA00022490"/>
    </source>
</evidence>
<evidence type="ECO:0000256" key="9">
    <source>
        <dbReference type="ARBA" id="ARBA00046550"/>
    </source>
</evidence>
<gene>
    <name evidence="12" type="ORF">H671_1g1120</name>
</gene>
<protein>
    <recommendedName>
        <fullName evidence="4">Centrosomal protein of 44 kDa</fullName>
    </recommendedName>
</protein>
<dbReference type="GO" id="GO:0000922">
    <property type="term" value="C:spindle pole"/>
    <property type="evidence" value="ECO:0007669"/>
    <property type="project" value="UniProtKB-SubCell"/>
</dbReference>
<evidence type="ECO:0000313" key="13">
    <source>
        <dbReference type="Proteomes" id="UP000030759"/>
    </source>
</evidence>
<comment type="function">
    <text evidence="8">Centriole-enriched microtubule-binding protein involved in centriole biogenesis. In collaboration with CEP295 and POC1B, is required for the centriole-to-centrosome conversion by ensuring the formation of bona fide centriole wall. Functions as a linker component that maintains centrosome cohesion. Associates with CROCC and regulates its stability and localization to the centrosome.</text>
</comment>
<proteinExistence type="predicted"/>
<comment type="subcellular location">
    <subcellularLocation>
        <location evidence="1">Cytoplasm</location>
        <location evidence="1">Cytoskeleton</location>
        <location evidence="1">Microtubule organizing center</location>
        <location evidence="1">Centrosome</location>
        <location evidence="1">Centriole</location>
    </subcellularLocation>
    <subcellularLocation>
        <location evidence="3">Cytoplasm</location>
        <location evidence="3">Cytoskeleton</location>
        <location evidence="3">Spindle pole</location>
    </subcellularLocation>
    <subcellularLocation>
        <location evidence="2">Midbody</location>
    </subcellularLocation>
</comment>
<feature type="domain" description="Centrosomal CEP44" evidence="11">
    <location>
        <begin position="37"/>
        <end position="160"/>
    </location>
</feature>
<keyword evidence="7" id="KW-0206">Cytoskeleton</keyword>
<evidence type="ECO:0000256" key="10">
    <source>
        <dbReference type="SAM" id="MobiDB-lite"/>
    </source>
</evidence>
<dbReference type="Proteomes" id="UP000030759">
    <property type="component" value="Unassembled WGS sequence"/>
</dbReference>
<dbReference type="PANTHER" id="PTHR31477:SF1">
    <property type="entry name" value="CENTROSOMAL PROTEIN OF 44 KDA"/>
    <property type="match status" value="1"/>
</dbReference>
<dbReference type="EMBL" id="KE663604">
    <property type="protein sequence ID" value="ERE91202.1"/>
    <property type="molecule type" value="Genomic_DNA"/>
</dbReference>
<evidence type="ECO:0000259" key="11">
    <source>
        <dbReference type="Pfam" id="PF15007"/>
    </source>
</evidence>
<evidence type="ECO:0000313" key="12">
    <source>
        <dbReference type="EMBL" id="ERE91202.1"/>
    </source>
</evidence>
<evidence type="ECO:0000256" key="8">
    <source>
        <dbReference type="ARBA" id="ARBA00046235"/>
    </source>
</evidence>
<dbReference type="GO" id="GO:0030496">
    <property type="term" value="C:midbody"/>
    <property type="evidence" value="ECO:0007669"/>
    <property type="project" value="UniProtKB-SubCell"/>
</dbReference>
<dbReference type="PANTHER" id="PTHR31477">
    <property type="entry name" value="CENTROSOMAL PROTEIN OF 44 KDA"/>
    <property type="match status" value="1"/>
</dbReference>
<dbReference type="InterPro" id="IPR029157">
    <property type="entry name" value="CEP44_CC"/>
</dbReference>